<organism evidence="1 2">
    <name type="scientific">Plakobranchus ocellatus</name>
    <dbReference type="NCBI Taxonomy" id="259542"/>
    <lineage>
        <taxon>Eukaryota</taxon>
        <taxon>Metazoa</taxon>
        <taxon>Spiralia</taxon>
        <taxon>Lophotrochozoa</taxon>
        <taxon>Mollusca</taxon>
        <taxon>Gastropoda</taxon>
        <taxon>Heterobranchia</taxon>
        <taxon>Euthyneura</taxon>
        <taxon>Panpulmonata</taxon>
        <taxon>Sacoglossa</taxon>
        <taxon>Placobranchoidea</taxon>
        <taxon>Plakobranchidae</taxon>
        <taxon>Plakobranchus</taxon>
    </lineage>
</organism>
<keyword evidence="2" id="KW-1185">Reference proteome</keyword>
<dbReference type="Proteomes" id="UP000735302">
    <property type="component" value="Unassembled WGS sequence"/>
</dbReference>
<evidence type="ECO:0000313" key="2">
    <source>
        <dbReference type="Proteomes" id="UP000735302"/>
    </source>
</evidence>
<accession>A0AAV4CG16</accession>
<comment type="caution">
    <text evidence="1">The sequence shown here is derived from an EMBL/GenBank/DDBJ whole genome shotgun (WGS) entry which is preliminary data.</text>
</comment>
<reference evidence="1 2" key="1">
    <citation type="journal article" date="2021" name="Elife">
        <title>Chloroplast acquisition without the gene transfer in kleptoplastic sea slugs, Plakobranchus ocellatus.</title>
        <authorList>
            <person name="Maeda T."/>
            <person name="Takahashi S."/>
            <person name="Yoshida T."/>
            <person name="Shimamura S."/>
            <person name="Takaki Y."/>
            <person name="Nagai Y."/>
            <person name="Toyoda A."/>
            <person name="Suzuki Y."/>
            <person name="Arimoto A."/>
            <person name="Ishii H."/>
            <person name="Satoh N."/>
            <person name="Nishiyama T."/>
            <person name="Hasebe M."/>
            <person name="Maruyama T."/>
            <person name="Minagawa J."/>
            <person name="Obokata J."/>
            <person name="Shigenobu S."/>
        </authorList>
    </citation>
    <scope>NUCLEOTIDE SEQUENCE [LARGE SCALE GENOMIC DNA]</scope>
</reference>
<dbReference type="EMBL" id="BLXT01006250">
    <property type="protein sequence ID" value="GFO30665.1"/>
    <property type="molecule type" value="Genomic_DNA"/>
</dbReference>
<name>A0AAV4CG16_9GAST</name>
<dbReference type="AlphaFoldDB" id="A0AAV4CG16"/>
<gene>
    <name evidence="1" type="ORF">PoB_005717000</name>
</gene>
<sequence>MGVRRLHGRLARGLRYRPKGVDGAQFNNVPLSVDELACTSAVAAHRWRQQQKDCQKLQVIEHSCSLGQTTGT</sequence>
<protein>
    <submittedName>
        <fullName evidence="1">Uncharacterized protein</fullName>
    </submittedName>
</protein>
<evidence type="ECO:0000313" key="1">
    <source>
        <dbReference type="EMBL" id="GFO30665.1"/>
    </source>
</evidence>
<proteinExistence type="predicted"/>